<evidence type="ECO:0000256" key="2">
    <source>
        <dbReference type="ARBA" id="ARBA00022630"/>
    </source>
</evidence>
<sequence>MGRDADIVVVGGGITGVAAARALAQGGRAVLLLEQFELGHDRGSSHGGSRIFRLAYPDAHYVRLAQGAREGWRELEAECGETLIVTAGALDFGPIALEHARALASCGVRYELLDGRDVSMRWPIDADPGEPVLYQPDGGTTLADRAHAAFAAAARQSGAEILENTPVTEIELGPGVVRVHTAREEIVARAVVVAAGAWAQALLAPLRIELAVVPTRETVTYFDLPGALELPTVVDDAVPDARAHGLRRPGLINYALPAPGIGLKCGLHHAGPPANPDERGEPDEAVVRWASTWVARRFPEVDPSPVGAETCLYTSTADESFVLERHGRVVVASACSGHGFKFAPLLGRTIAAMARDAAG</sequence>
<reference evidence="7" key="2">
    <citation type="journal article" date="2019" name="MicrobiologyOpen">
        <title>High-quality draft genome sequence of Gaiella occulta isolated from a 150 meter deep mineral water borehole and comparison with the genome sequences of other deep-branching lineages of the phylum Actinobacteria.</title>
        <authorList>
            <person name="Severino R."/>
            <person name="Froufe H.J.C."/>
            <person name="Barroso C."/>
            <person name="Albuquerque L."/>
            <person name="Lobo-da-Cunha A."/>
            <person name="da Costa M.S."/>
            <person name="Egas C."/>
        </authorList>
    </citation>
    <scope>NUCLEOTIDE SEQUENCE [LARGE SCALE GENOMIC DNA]</scope>
    <source>
        <strain evidence="7">F2-233</strain>
    </source>
</reference>
<evidence type="ECO:0000256" key="4">
    <source>
        <dbReference type="ARBA" id="ARBA00023002"/>
    </source>
</evidence>
<keyword evidence="7" id="KW-1185">Reference proteome</keyword>
<feature type="domain" description="FAD dependent oxidoreductase" evidence="5">
    <location>
        <begin position="6"/>
        <end position="353"/>
    </location>
</feature>
<reference evidence="6 7" key="1">
    <citation type="submission" date="2018-07" db="EMBL/GenBank/DDBJ databases">
        <title>High-quality-draft genome sequence of Gaiella occulta.</title>
        <authorList>
            <person name="Severino R."/>
            <person name="Froufe H.J.C."/>
            <person name="Rainey F.A."/>
            <person name="Barroso C."/>
            <person name="Albuquerque L."/>
            <person name="Lobo-Da-Cunha A."/>
            <person name="Da Costa M.S."/>
            <person name="Egas C."/>
        </authorList>
    </citation>
    <scope>NUCLEOTIDE SEQUENCE [LARGE SCALE GENOMIC DNA]</scope>
    <source>
        <strain evidence="6 7">F2-233</strain>
    </source>
</reference>
<dbReference type="InterPro" id="IPR036188">
    <property type="entry name" value="FAD/NAD-bd_sf"/>
</dbReference>
<organism evidence="6 7">
    <name type="scientific">Gaiella occulta</name>
    <dbReference type="NCBI Taxonomy" id="1002870"/>
    <lineage>
        <taxon>Bacteria</taxon>
        <taxon>Bacillati</taxon>
        <taxon>Actinomycetota</taxon>
        <taxon>Thermoleophilia</taxon>
        <taxon>Gaiellales</taxon>
        <taxon>Gaiellaceae</taxon>
        <taxon>Gaiella</taxon>
    </lineage>
</organism>
<dbReference type="GO" id="GO:0050660">
    <property type="term" value="F:flavin adenine dinucleotide binding"/>
    <property type="evidence" value="ECO:0007669"/>
    <property type="project" value="InterPro"/>
</dbReference>
<dbReference type="InterPro" id="IPR006076">
    <property type="entry name" value="FAD-dep_OxRdtase"/>
</dbReference>
<dbReference type="PANTHER" id="PTHR10961:SF7">
    <property type="entry name" value="FAD DEPENDENT OXIDOREDUCTASE DOMAIN-CONTAINING PROTEIN"/>
    <property type="match status" value="1"/>
</dbReference>
<dbReference type="Proteomes" id="UP000254134">
    <property type="component" value="Unassembled WGS sequence"/>
</dbReference>
<accession>A0A7M2YWF4</accession>
<evidence type="ECO:0000256" key="1">
    <source>
        <dbReference type="ARBA" id="ARBA00001974"/>
    </source>
</evidence>
<evidence type="ECO:0000256" key="3">
    <source>
        <dbReference type="ARBA" id="ARBA00022827"/>
    </source>
</evidence>
<dbReference type="EMBL" id="QQZY01000004">
    <property type="protein sequence ID" value="RDI74335.1"/>
    <property type="molecule type" value="Genomic_DNA"/>
</dbReference>
<dbReference type="Gene3D" id="3.50.50.60">
    <property type="entry name" value="FAD/NAD(P)-binding domain"/>
    <property type="match status" value="1"/>
</dbReference>
<dbReference type="SUPFAM" id="SSF51905">
    <property type="entry name" value="FAD/NAD(P)-binding domain"/>
    <property type="match status" value="1"/>
</dbReference>
<dbReference type="InterPro" id="IPR045170">
    <property type="entry name" value="MTOX"/>
</dbReference>
<evidence type="ECO:0000259" key="5">
    <source>
        <dbReference type="Pfam" id="PF01266"/>
    </source>
</evidence>
<dbReference type="SUPFAM" id="SSF54373">
    <property type="entry name" value="FAD-linked reductases, C-terminal domain"/>
    <property type="match status" value="1"/>
</dbReference>
<dbReference type="Pfam" id="PF01266">
    <property type="entry name" value="DAO"/>
    <property type="match status" value="1"/>
</dbReference>
<gene>
    <name evidence="6" type="ORF">Gocc_1911</name>
</gene>
<evidence type="ECO:0000313" key="7">
    <source>
        <dbReference type="Proteomes" id="UP000254134"/>
    </source>
</evidence>
<dbReference type="RefSeq" id="WP_114796336.1">
    <property type="nucleotide sequence ID" value="NZ_QQZY01000004.1"/>
</dbReference>
<keyword evidence="2" id="KW-0285">Flavoprotein</keyword>
<evidence type="ECO:0000313" key="6">
    <source>
        <dbReference type="EMBL" id="RDI74335.1"/>
    </source>
</evidence>
<name>A0A7M2YWF4_9ACTN</name>
<keyword evidence="4" id="KW-0560">Oxidoreductase</keyword>
<dbReference type="GO" id="GO:0008115">
    <property type="term" value="F:sarcosine oxidase activity"/>
    <property type="evidence" value="ECO:0007669"/>
    <property type="project" value="TreeGrafter"/>
</dbReference>
<proteinExistence type="predicted"/>
<dbReference type="PANTHER" id="PTHR10961">
    <property type="entry name" value="PEROXISOMAL SARCOSINE OXIDASE"/>
    <property type="match status" value="1"/>
</dbReference>
<comment type="caution">
    <text evidence="6">The sequence shown here is derived from an EMBL/GenBank/DDBJ whole genome shotgun (WGS) entry which is preliminary data.</text>
</comment>
<dbReference type="OrthoDB" id="9806452at2"/>
<keyword evidence="3" id="KW-0274">FAD</keyword>
<comment type="cofactor">
    <cofactor evidence="1">
        <name>FAD</name>
        <dbReference type="ChEBI" id="CHEBI:57692"/>
    </cofactor>
</comment>
<dbReference type="Gene3D" id="3.30.9.10">
    <property type="entry name" value="D-Amino Acid Oxidase, subunit A, domain 2"/>
    <property type="match status" value="1"/>
</dbReference>
<dbReference type="AlphaFoldDB" id="A0A7M2YWF4"/>
<protein>
    <submittedName>
        <fullName evidence="6">Glycine/D-amino acid oxidase</fullName>
    </submittedName>
</protein>